<organism evidence="1 2">
    <name type="scientific">Halalkalibaculum roseum</name>
    <dbReference type="NCBI Taxonomy" id="2709311"/>
    <lineage>
        <taxon>Bacteria</taxon>
        <taxon>Pseudomonadati</taxon>
        <taxon>Balneolota</taxon>
        <taxon>Balneolia</taxon>
        <taxon>Balneolales</taxon>
        <taxon>Balneolaceae</taxon>
        <taxon>Halalkalibaculum</taxon>
    </lineage>
</organism>
<dbReference type="RefSeq" id="WP_165139168.1">
    <property type="nucleotide sequence ID" value="NZ_JAALLT010000001.1"/>
</dbReference>
<evidence type="ECO:0000313" key="2">
    <source>
        <dbReference type="Proteomes" id="UP000473278"/>
    </source>
</evidence>
<dbReference type="AlphaFoldDB" id="A0A6M1T5T3"/>
<protein>
    <submittedName>
        <fullName evidence="1">Uncharacterized protein</fullName>
    </submittedName>
</protein>
<evidence type="ECO:0000313" key="1">
    <source>
        <dbReference type="EMBL" id="NGP75663.1"/>
    </source>
</evidence>
<comment type="caution">
    <text evidence="1">The sequence shown here is derived from an EMBL/GenBank/DDBJ whole genome shotgun (WGS) entry which is preliminary data.</text>
</comment>
<proteinExistence type="predicted"/>
<gene>
    <name evidence="1" type="ORF">G3570_03405</name>
</gene>
<sequence>MPVIKVNNSSFAKGIQRVLLTDDQIFDLVILSTCNNGNPEIASHLITFTDHLLASPPKKNLHLSHIDSDRMAILEEDSQPSSEQLAWSMAEQTYRRLAATIQTTITLALYDLGLVDSGINELHTATLAQEQSAQTHLIQNKVGCAQFTFFDAEKYRAGVKTWYKPARFGRGGKLESHSGWGCEPPLKTDAAVNN</sequence>
<name>A0A6M1T5T3_9BACT</name>
<keyword evidence="2" id="KW-1185">Reference proteome</keyword>
<dbReference type="Proteomes" id="UP000473278">
    <property type="component" value="Unassembled WGS sequence"/>
</dbReference>
<reference evidence="1 2" key="1">
    <citation type="submission" date="2020-02" db="EMBL/GenBank/DDBJ databases">
        <title>Balneolaceae bacterium YR4-1, complete genome.</title>
        <authorList>
            <person name="Li Y."/>
            <person name="Wu S."/>
        </authorList>
    </citation>
    <scope>NUCLEOTIDE SEQUENCE [LARGE SCALE GENOMIC DNA]</scope>
    <source>
        <strain evidence="1 2">YR4-1</strain>
    </source>
</reference>
<dbReference type="EMBL" id="JAALLT010000001">
    <property type="protein sequence ID" value="NGP75663.1"/>
    <property type="molecule type" value="Genomic_DNA"/>
</dbReference>
<accession>A0A6M1T5T3</accession>